<dbReference type="Pfam" id="PF00561">
    <property type="entry name" value="Abhydrolase_1"/>
    <property type="match status" value="1"/>
</dbReference>
<dbReference type="InterPro" id="IPR029058">
    <property type="entry name" value="AB_hydrolase_fold"/>
</dbReference>
<sequence length="176" mass="19111">MTAQAGTFTQKQVSLPSGVMEYWESGQGSPVLYLHSAGGVSVNTALEKLAESYRVLIPVFPGFDDTPVLEHIRSMQDLARLSAQFVVHALGEQRQVDVIGHSFGGWVAAWLSVLHPEIVGRLVLEAPAGFRPNGQGGLVGDPETIRRKMYAHPERAALSENRRPSKKEQGNGSLLP</sequence>
<dbReference type="PRINTS" id="PR00111">
    <property type="entry name" value="ABHYDROLASE"/>
</dbReference>
<protein>
    <recommendedName>
        <fullName evidence="2">AB hydrolase-1 domain-containing protein</fullName>
    </recommendedName>
</protein>
<evidence type="ECO:0000259" key="2">
    <source>
        <dbReference type="Pfam" id="PF00561"/>
    </source>
</evidence>
<evidence type="ECO:0000313" key="3">
    <source>
        <dbReference type="EMBL" id="GIQ65072.1"/>
    </source>
</evidence>
<gene>
    <name evidence="3" type="ORF">PACILC2_36400</name>
</gene>
<keyword evidence="4" id="KW-1185">Reference proteome</keyword>
<reference evidence="3 4" key="1">
    <citation type="submission" date="2021-04" db="EMBL/GenBank/DDBJ databases">
        <title>Draft genome sequence of Paenibacillus cisolokensis, LC2-13A.</title>
        <authorList>
            <person name="Uke A."/>
            <person name="Chhe C."/>
            <person name="Baramee S."/>
            <person name="Kosugi A."/>
        </authorList>
    </citation>
    <scope>NUCLEOTIDE SEQUENCE [LARGE SCALE GENOMIC DNA]</scope>
    <source>
        <strain evidence="3 4">LC2-13A</strain>
    </source>
</reference>
<dbReference type="RefSeq" id="WP_213529568.1">
    <property type="nucleotide sequence ID" value="NZ_BOVJ01000119.1"/>
</dbReference>
<feature type="domain" description="AB hydrolase-1" evidence="2">
    <location>
        <begin position="30"/>
        <end position="127"/>
    </location>
</feature>
<dbReference type="InterPro" id="IPR050266">
    <property type="entry name" value="AB_hydrolase_sf"/>
</dbReference>
<dbReference type="Gene3D" id="3.40.50.1820">
    <property type="entry name" value="alpha/beta hydrolase"/>
    <property type="match status" value="1"/>
</dbReference>
<organism evidence="3 4">
    <name type="scientific">Paenibacillus cisolokensis</name>
    <dbReference type="NCBI Taxonomy" id="1658519"/>
    <lineage>
        <taxon>Bacteria</taxon>
        <taxon>Bacillati</taxon>
        <taxon>Bacillota</taxon>
        <taxon>Bacilli</taxon>
        <taxon>Bacillales</taxon>
        <taxon>Paenibacillaceae</taxon>
        <taxon>Paenibacillus</taxon>
    </lineage>
</organism>
<dbReference type="Proteomes" id="UP000680304">
    <property type="component" value="Unassembled WGS sequence"/>
</dbReference>
<accession>A0ABQ4NA26</accession>
<feature type="compositionally biased region" description="Basic and acidic residues" evidence="1">
    <location>
        <begin position="152"/>
        <end position="169"/>
    </location>
</feature>
<proteinExistence type="predicted"/>
<dbReference type="PANTHER" id="PTHR43798">
    <property type="entry name" value="MONOACYLGLYCEROL LIPASE"/>
    <property type="match status" value="1"/>
</dbReference>
<feature type="region of interest" description="Disordered" evidence="1">
    <location>
        <begin position="152"/>
        <end position="176"/>
    </location>
</feature>
<comment type="caution">
    <text evidence="3">The sequence shown here is derived from an EMBL/GenBank/DDBJ whole genome shotgun (WGS) entry which is preliminary data.</text>
</comment>
<dbReference type="EMBL" id="BOVJ01000119">
    <property type="protein sequence ID" value="GIQ65072.1"/>
    <property type="molecule type" value="Genomic_DNA"/>
</dbReference>
<evidence type="ECO:0000313" key="4">
    <source>
        <dbReference type="Proteomes" id="UP000680304"/>
    </source>
</evidence>
<name>A0ABQ4NA26_9BACL</name>
<evidence type="ECO:0000256" key="1">
    <source>
        <dbReference type="SAM" id="MobiDB-lite"/>
    </source>
</evidence>
<dbReference type="InterPro" id="IPR000073">
    <property type="entry name" value="AB_hydrolase_1"/>
</dbReference>
<dbReference type="SUPFAM" id="SSF53474">
    <property type="entry name" value="alpha/beta-Hydrolases"/>
    <property type="match status" value="1"/>
</dbReference>